<keyword evidence="8" id="KW-0902">Two-component regulatory system</keyword>
<dbReference type="SUPFAM" id="SSF47384">
    <property type="entry name" value="Homodimeric domain of signal transducing histidine kinase"/>
    <property type="match status" value="1"/>
</dbReference>
<evidence type="ECO:0000256" key="6">
    <source>
        <dbReference type="ARBA" id="ARBA00022777"/>
    </source>
</evidence>
<evidence type="ECO:0000256" key="2">
    <source>
        <dbReference type="ARBA" id="ARBA00012438"/>
    </source>
</evidence>
<evidence type="ECO:0000313" key="12">
    <source>
        <dbReference type="Proteomes" id="UP000487350"/>
    </source>
</evidence>
<dbReference type="GO" id="GO:0000155">
    <property type="term" value="F:phosphorelay sensor kinase activity"/>
    <property type="evidence" value="ECO:0007669"/>
    <property type="project" value="InterPro"/>
</dbReference>
<evidence type="ECO:0000256" key="4">
    <source>
        <dbReference type="ARBA" id="ARBA00022679"/>
    </source>
</evidence>
<keyword evidence="5" id="KW-0547">Nucleotide-binding</keyword>
<evidence type="ECO:0000313" key="11">
    <source>
        <dbReference type="EMBL" id="MRD47032.1"/>
    </source>
</evidence>
<comment type="catalytic activity">
    <reaction evidence="1">
        <text>ATP + protein L-histidine = ADP + protein N-phospho-L-histidine.</text>
        <dbReference type="EC" id="2.7.13.3"/>
    </reaction>
</comment>
<sequence>MRHWLMRHGIWIAAWLAATLAGSALLAQAELSRLREAFETDARIAHRLLSQRAVQHEAVLATLALLQPAAASDPAEQRLASVYPQIVAVQRRDGDAQWPDAALLSAETLSLSKRKPVLADSDLARGRYRILLAGQPSSFALTLDVRAAVPWNEWPMPADKSPVRVVLEQSGQRFVLQPGLVEESPWRFDFSKHLAAESQPFELVATRSVGWEALPWLWMLTLAAAAAVVLAVLRSLQRQRAERSRAEELLRLGQVARLNGMGELAAGMAHELNQPLTGVLANTQAAQRLLDEDPPDLSTARWAMEQAVQQGKRASEVVGRMRRAVSRPDAAAQSQSVALQDAVRNAFYLLEPEFTRHQVTPRLTGVSSPVMVHAEPVALEQIIHNLLVNALQALDQVPVAERELAVKVDSGSGAGKLTIADSGPGIPADVLPRVFEPFFTTRENGLGLGLSLCESLASSMGGRLDASHRSPRGAVFRLALPLAKA</sequence>
<dbReference type="GO" id="GO:0005524">
    <property type="term" value="F:ATP binding"/>
    <property type="evidence" value="ECO:0007669"/>
    <property type="project" value="UniProtKB-KW"/>
</dbReference>
<dbReference type="Pfam" id="PF02518">
    <property type="entry name" value="HATPase_c"/>
    <property type="match status" value="1"/>
</dbReference>
<dbReference type="SMART" id="SM00388">
    <property type="entry name" value="HisKA"/>
    <property type="match status" value="1"/>
</dbReference>
<evidence type="ECO:0000259" key="10">
    <source>
        <dbReference type="PROSITE" id="PS50109"/>
    </source>
</evidence>
<dbReference type="Gene3D" id="3.30.565.10">
    <property type="entry name" value="Histidine kinase-like ATPase, C-terminal domain"/>
    <property type="match status" value="1"/>
</dbReference>
<feature type="transmembrane region" description="Helical" evidence="9">
    <location>
        <begin position="216"/>
        <end position="236"/>
    </location>
</feature>
<dbReference type="OrthoDB" id="8559580at2"/>
<dbReference type="RefSeq" id="WP_153584375.1">
    <property type="nucleotide sequence ID" value="NZ_WJBU01000006.1"/>
</dbReference>
<keyword evidence="7" id="KW-0067">ATP-binding</keyword>
<dbReference type="PANTHER" id="PTHR43065">
    <property type="entry name" value="SENSOR HISTIDINE KINASE"/>
    <property type="match status" value="1"/>
</dbReference>
<organism evidence="11 12">
    <name type="scientific">Caenimonas koreensis DSM 17982</name>
    <dbReference type="NCBI Taxonomy" id="1121255"/>
    <lineage>
        <taxon>Bacteria</taxon>
        <taxon>Pseudomonadati</taxon>
        <taxon>Pseudomonadota</taxon>
        <taxon>Betaproteobacteria</taxon>
        <taxon>Burkholderiales</taxon>
        <taxon>Comamonadaceae</taxon>
        <taxon>Caenimonas</taxon>
    </lineage>
</organism>
<dbReference type="InterPro" id="IPR003594">
    <property type="entry name" value="HATPase_dom"/>
</dbReference>
<keyword evidence="9" id="KW-1133">Transmembrane helix</keyword>
<dbReference type="EMBL" id="WJBU01000006">
    <property type="protein sequence ID" value="MRD47032.1"/>
    <property type="molecule type" value="Genomic_DNA"/>
</dbReference>
<reference evidence="11 12" key="1">
    <citation type="submission" date="2019-11" db="EMBL/GenBank/DDBJ databases">
        <title>Caenimonas koreensis gen. nov., sp. nov., isolated from activated sludge.</title>
        <authorList>
            <person name="Seung H.R."/>
        </authorList>
    </citation>
    <scope>NUCLEOTIDE SEQUENCE [LARGE SCALE GENOMIC DNA]</scope>
    <source>
        <strain evidence="11 12">EMB320</strain>
    </source>
</reference>
<dbReference type="Proteomes" id="UP000487350">
    <property type="component" value="Unassembled WGS sequence"/>
</dbReference>
<comment type="caution">
    <text evidence="11">The sequence shown here is derived from an EMBL/GenBank/DDBJ whole genome shotgun (WGS) entry which is preliminary data.</text>
</comment>
<gene>
    <name evidence="11" type="ORF">GHT07_07065</name>
</gene>
<feature type="domain" description="Histidine kinase" evidence="10">
    <location>
        <begin position="267"/>
        <end position="484"/>
    </location>
</feature>
<evidence type="ECO:0000256" key="7">
    <source>
        <dbReference type="ARBA" id="ARBA00022840"/>
    </source>
</evidence>
<dbReference type="InterPro" id="IPR003661">
    <property type="entry name" value="HisK_dim/P_dom"/>
</dbReference>
<dbReference type="PANTHER" id="PTHR43065:SF10">
    <property type="entry name" value="PEROXIDE STRESS-ACTIVATED HISTIDINE KINASE MAK3"/>
    <property type="match status" value="1"/>
</dbReference>
<dbReference type="InterPro" id="IPR036097">
    <property type="entry name" value="HisK_dim/P_sf"/>
</dbReference>
<dbReference type="InterPro" id="IPR036890">
    <property type="entry name" value="HATPase_C_sf"/>
</dbReference>
<keyword evidence="9" id="KW-0472">Membrane</keyword>
<dbReference type="AlphaFoldDB" id="A0A844B171"/>
<dbReference type="Gene3D" id="1.10.287.130">
    <property type="match status" value="1"/>
</dbReference>
<evidence type="ECO:0000256" key="1">
    <source>
        <dbReference type="ARBA" id="ARBA00000085"/>
    </source>
</evidence>
<evidence type="ECO:0000256" key="3">
    <source>
        <dbReference type="ARBA" id="ARBA00022553"/>
    </source>
</evidence>
<dbReference type="SMART" id="SM00387">
    <property type="entry name" value="HATPase_c"/>
    <property type="match status" value="1"/>
</dbReference>
<dbReference type="PROSITE" id="PS50109">
    <property type="entry name" value="HIS_KIN"/>
    <property type="match status" value="1"/>
</dbReference>
<protein>
    <recommendedName>
        <fullName evidence="2">histidine kinase</fullName>
        <ecNumber evidence="2">2.7.13.3</ecNumber>
    </recommendedName>
</protein>
<name>A0A844B171_9BURK</name>
<evidence type="ECO:0000256" key="9">
    <source>
        <dbReference type="SAM" id="Phobius"/>
    </source>
</evidence>
<evidence type="ECO:0000256" key="5">
    <source>
        <dbReference type="ARBA" id="ARBA00022741"/>
    </source>
</evidence>
<keyword evidence="12" id="KW-1185">Reference proteome</keyword>
<keyword evidence="3" id="KW-0597">Phosphoprotein</keyword>
<proteinExistence type="predicted"/>
<dbReference type="CDD" id="cd00082">
    <property type="entry name" value="HisKA"/>
    <property type="match status" value="1"/>
</dbReference>
<keyword evidence="4" id="KW-0808">Transferase</keyword>
<keyword evidence="9" id="KW-0812">Transmembrane</keyword>
<evidence type="ECO:0000256" key="8">
    <source>
        <dbReference type="ARBA" id="ARBA00023012"/>
    </source>
</evidence>
<dbReference type="Pfam" id="PF00512">
    <property type="entry name" value="HisKA"/>
    <property type="match status" value="1"/>
</dbReference>
<keyword evidence="6 11" id="KW-0418">Kinase</keyword>
<dbReference type="InterPro" id="IPR004358">
    <property type="entry name" value="Sig_transdc_His_kin-like_C"/>
</dbReference>
<dbReference type="InterPro" id="IPR005467">
    <property type="entry name" value="His_kinase_dom"/>
</dbReference>
<dbReference type="EC" id="2.7.13.3" evidence="2"/>
<accession>A0A844B171</accession>
<dbReference type="PRINTS" id="PR00344">
    <property type="entry name" value="BCTRLSENSOR"/>
</dbReference>
<dbReference type="SUPFAM" id="SSF55874">
    <property type="entry name" value="ATPase domain of HSP90 chaperone/DNA topoisomerase II/histidine kinase"/>
    <property type="match status" value="1"/>
</dbReference>